<gene>
    <name evidence="1" type="ORF">EJC50_27995</name>
</gene>
<dbReference type="NCBIfam" id="TIGR01484">
    <property type="entry name" value="HAD-SF-IIB"/>
    <property type="match status" value="1"/>
</dbReference>
<dbReference type="NCBIfam" id="TIGR00099">
    <property type="entry name" value="Cof-subfamily"/>
    <property type="match status" value="1"/>
</dbReference>
<evidence type="ECO:0000313" key="2">
    <source>
        <dbReference type="Proteomes" id="UP000272528"/>
    </source>
</evidence>
<dbReference type="GO" id="GO:0005829">
    <property type="term" value="C:cytosol"/>
    <property type="evidence" value="ECO:0007669"/>
    <property type="project" value="TreeGrafter"/>
</dbReference>
<dbReference type="PANTHER" id="PTHR10000:SF25">
    <property type="entry name" value="PHOSPHATASE YKRA-RELATED"/>
    <property type="match status" value="1"/>
</dbReference>
<reference evidence="2" key="1">
    <citation type="submission" date="2018-12" db="EMBL/GenBank/DDBJ databases">
        <title>Genome sequence of Peanibacillus sp.</title>
        <authorList>
            <person name="Subramani G."/>
            <person name="Srinivasan S."/>
            <person name="Kim M.K."/>
        </authorList>
    </citation>
    <scope>NUCLEOTIDE SEQUENCE [LARGE SCALE GENOMIC DNA]</scope>
    <source>
        <strain evidence="2">18JY67-1</strain>
    </source>
</reference>
<protein>
    <submittedName>
        <fullName evidence="1">Cof-type HAD-IIB family hydrolase</fullName>
    </submittedName>
</protein>
<organism evidence="1 2">
    <name type="scientific">Paenibacillus albus</name>
    <dbReference type="NCBI Taxonomy" id="2495582"/>
    <lineage>
        <taxon>Bacteria</taxon>
        <taxon>Bacillati</taxon>
        <taxon>Bacillota</taxon>
        <taxon>Bacilli</taxon>
        <taxon>Bacillales</taxon>
        <taxon>Paenibacillaceae</taxon>
        <taxon>Paenibacillus</taxon>
    </lineage>
</organism>
<dbReference type="OrthoDB" id="9810101at2"/>
<dbReference type="Proteomes" id="UP000272528">
    <property type="component" value="Chromosome"/>
</dbReference>
<dbReference type="GO" id="GO:0000287">
    <property type="term" value="F:magnesium ion binding"/>
    <property type="evidence" value="ECO:0007669"/>
    <property type="project" value="TreeGrafter"/>
</dbReference>
<dbReference type="PANTHER" id="PTHR10000">
    <property type="entry name" value="PHOSPHOSERINE PHOSPHATASE"/>
    <property type="match status" value="1"/>
</dbReference>
<dbReference type="SUPFAM" id="SSF56784">
    <property type="entry name" value="HAD-like"/>
    <property type="match status" value="1"/>
</dbReference>
<dbReference type="InterPro" id="IPR000150">
    <property type="entry name" value="Cof"/>
</dbReference>
<dbReference type="InterPro" id="IPR036412">
    <property type="entry name" value="HAD-like_sf"/>
</dbReference>
<dbReference type="Gene3D" id="3.30.1240.10">
    <property type="match status" value="1"/>
</dbReference>
<dbReference type="SFLD" id="SFLDS00003">
    <property type="entry name" value="Haloacid_Dehalogenase"/>
    <property type="match status" value="1"/>
</dbReference>
<dbReference type="RefSeq" id="WP_126019378.1">
    <property type="nucleotide sequence ID" value="NZ_CP034437.1"/>
</dbReference>
<dbReference type="InterPro" id="IPR023214">
    <property type="entry name" value="HAD_sf"/>
</dbReference>
<accession>A0A3Q8X8Q8</accession>
<dbReference type="SFLD" id="SFLDG01140">
    <property type="entry name" value="C2.B:_Phosphomannomutase_and_P"/>
    <property type="match status" value="1"/>
</dbReference>
<sequence length="259" mass="29021">MLNTDKIVFFDLDGTLLDENKEILASTKDAIRSLQEKGIYTALATGRTPNSFDWILRETNIDTYVSINGQYVVFESNELFSDSLPMAMLREIDQLTRDNGHALAYCSHKGITVNQPNHPLIWDGFKAWKANYPAYDPNFHEHSAVHQLGLFCSNDEKLLYADRFADYSFIQWRATAWDVLPKHASKASGIAKLLDKMGFKAENCYAFGDGLNDIEMFKYVGTAVAMGNADDEVKQVADMITSSNAEDGIRNGLVQLGLL</sequence>
<dbReference type="KEGG" id="palb:EJC50_27995"/>
<dbReference type="Gene3D" id="3.40.50.1000">
    <property type="entry name" value="HAD superfamily/HAD-like"/>
    <property type="match status" value="1"/>
</dbReference>
<keyword evidence="1" id="KW-0378">Hydrolase</keyword>
<dbReference type="EMBL" id="CP034437">
    <property type="protein sequence ID" value="AZN43114.1"/>
    <property type="molecule type" value="Genomic_DNA"/>
</dbReference>
<proteinExistence type="predicted"/>
<dbReference type="Pfam" id="PF08282">
    <property type="entry name" value="Hydrolase_3"/>
    <property type="match status" value="1"/>
</dbReference>
<dbReference type="GO" id="GO:0016791">
    <property type="term" value="F:phosphatase activity"/>
    <property type="evidence" value="ECO:0007669"/>
    <property type="project" value="TreeGrafter"/>
</dbReference>
<name>A0A3Q8X8Q8_9BACL</name>
<evidence type="ECO:0000313" key="1">
    <source>
        <dbReference type="EMBL" id="AZN43114.1"/>
    </source>
</evidence>
<dbReference type="CDD" id="cd07517">
    <property type="entry name" value="HAD_HPP"/>
    <property type="match status" value="1"/>
</dbReference>
<dbReference type="AlphaFoldDB" id="A0A3Q8X8Q8"/>
<dbReference type="SFLD" id="SFLDG01144">
    <property type="entry name" value="C2.B.4:_PGP_Like"/>
    <property type="match status" value="1"/>
</dbReference>
<keyword evidence="2" id="KW-1185">Reference proteome</keyword>
<dbReference type="InterPro" id="IPR006379">
    <property type="entry name" value="HAD-SF_hydro_IIB"/>
</dbReference>